<dbReference type="InterPro" id="IPR031304">
    <property type="entry name" value="SLT_2"/>
</dbReference>
<dbReference type="InterPro" id="IPR043426">
    <property type="entry name" value="MltB-like"/>
</dbReference>
<keyword evidence="4" id="KW-1185">Reference proteome</keyword>
<feature type="signal peptide" evidence="1">
    <location>
        <begin position="1"/>
        <end position="20"/>
    </location>
</feature>
<dbReference type="NCBIfam" id="TIGR02283">
    <property type="entry name" value="MltB_2"/>
    <property type="match status" value="1"/>
</dbReference>
<dbReference type="PANTHER" id="PTHR30163">
    <property type="entry name" value="MEMBRANE-BOUND LYTIC MUREIN TRANSGLYCOSYLASE B"/>
    <property type="match status" value="1"/>
</dbReference>
<sequence>MILRFAAIAVALLAPAASSAQMPAAETSTAEAPPEPSTQMRFQAWLADFRARAAGEGISAATLSSALDRLTYSPRVVALDRAQPDDSRPQNVPLFSDYLAARLVPARINPGKRLAADLGPTLRAVESRYGVPPEIMLGIWGMETSYGGYTGNFDLVRSLASLAFDGRREALFTRELIAALRMIDSGVPRSQLVGSWAGATGNPQFLPSSYLTNAVDFDGDGKADIWQSRADTAASIANYLKNNGWVTGGDWAMRVSVPAALDRIRVLNTIEPKSCTRVLAKHSRWIPVKEWRELGLQPQDGRTWPADDTLATLVEPDGPGKGAYLAYGNFRSLLAYNCSNFYALSVGLLADQLRSGS</sequence>
<dbReference type="PANTHER" id="PTHR30163:SF8">
    <property type="entry name" value="LYTIC MUREIN TRANSGLYCOSYLASE"/>
    <property type="match status" value="1"/>
</dbReference>
<dbReference type="Gene3D" id="1.10.8.350">
    <property type="entry name" value="Bacterial muramidase"/>
    <property type="match status" value="1"/>
</dbReference>
<accession>A0ABW3C6P2</accession>
<gene>
    <name evidence="3" type="ORF">ACFQ00_17735</name>
</gene>
<evidence type="ECO:0000313" key="4">
    <source>
        <dbReference type="Proteomes" id="UP001597124"/>
    </source>
</evidence>
<dbReference type="InterPro" id="IPR023346">
    <property type="entry name" value="Lysozyme-like_dom_sf"/>
</dbReference>
<reference evidence="4" key="1">
    <citation type="journal article" date="2019" name="Int. J. Syst. Evol. Microbiol.">
        <title>The Global Catalogue of Microorganisms (GCM) 10K type strain sequencing project: providing services to taxonomists for standard genome sequencing and annotation.</title>
        <authorList>
            <consortium name="The Broad Institute Genomics Platform"/>
            <consortium name="The Broad Institute Genome Sequencing Center for Infectious Disease"/>
            <person name="Wu L."/>
            <person name="Ma J."/>
        </authorList>
    </citation>
    <scope>NUCLEOTIDE SEQUENCE [LARGE SCALE GENOMIC DNA]</scope>
    <source>
        <strain evidence="4">CCUG 52537</strain>
    </source>
</reference>
<dbReference type="SUPFAM" id="SSF53955">
    <property type="entry name" value="Lysozyme-like"/>
    <property type="match status" value="1"/>
</dbReference>
<evidence type="ECO:0000313" key="3">
    <source>
        <dbReference type="EMBL" id="MFD0850181.1"/>
    </source>
</evidence>
<feature type="domain" description="Transglycosylase SLT" evidence="2">
    <location>
        <begin position="42"/>
        <end position="351"/>
    </location>
</feature>
<dbReference type="InterPro" id="IPR011970">
    <property type="entry name" value="MltB_2"/>
</dbReference>
<protein>
    <submittedName>
        <fullName evidence="3">Lytic transglycosylase domain-containing protein</fullName>
    </submittedName>
</protein>
<feature type="chain" id="PRO_5046951176" evidence="1">
    <location>
        <begin position="21"/>
        <end position="357"/>
    </location>
</feature>
<dbReference type="Gene3D" id="1.10.530.10">
    <property type="match status" value="1"/>
</dbReference>
<organism evidence="3 4">
    <name type="scientific">Sphingosinicella xenopeptidilytica</name>
    <dbReference type="NCBI Taxonomy" id="364098"/>
    <lineage>
        <taxon>Bacteria</taxon>
        <taxon>Pseudomonadati</taxon>
        <taxon>Pseudomonadota</taxon>
        <taxon>Alphaproteobacteria</taxon>
        <taxon>Sphingomonadales</taxon>
        <taxon>Sphingosinicellaceae</taxon>
        <taxon>Sphingosinicella</taxon>
    </lineage>
</organism>
<dbReference type="RefSeq" id="WP_381494014.1">
    <property type="nucleotide sequence ID" value="NZ_JBHTIK010000015.1"/>
</dbReference>
<name>A0ABW3C6P2_SPHXN</name>
<comment type="caution">
    <text evidence="3">The sequence shown here is derived from an EMBL/GenBank/DDBJ whole genome shotgun (WGS) entry which is preliminary data.</text>
</comment>
<keyword evidence="1" id="KW-0732">Signal</keyword>
<dbReference type="EMBL" id="JBHTIK010000015">
    <property type="protein sequence ID" value="MFD0850181.1"/>
    <property type="molecule type" value="Genomic_DNA"/>
</dbReference>
<proteinExistence type="predicted"/>
<evidence type="ECO:0000259" key="2">
    <source>
        <dbReference type="Pfam" id="PF13406"/>
    </source>
</evidence>
<dbReference type="CDD" id="cd13399">
    <property type="entry name" value="Slt35-like"/>
    <property type="match status" value="1"/>
</dbReference>
<dbReference type="Pfam" id="PF13406">
    <property type="entry name" value="SLT_2"/>
    <property type="match status" value="1"/>
</dbReference>
<evidence type="ECO:0000256" key="1">
    <source>
        <dbReference type="SAM" id="SignalP"/>
    </source>
</evidence>
<dbReference type="Proteomes" id="UP001597124">
    <property type="component" value="Unassembled WGS sequence"/>
</dbReference>